<dbReference type="OMA" id="FRPEIMS"/>
<evidence type="ECO:0000256" key="1">
    <source>
        <dbReference type="SAM" id="MobiDB-lite"/>
    </source>
</evidence>
<dbReference type="AlphaFoldDB" id="A0A0E0MI62"/>
<feature type="region of interest" description="Disordered" evidence="1">
    <location>
        <begin position="326"/>
        <end position="390"/>
    </location>
</feature>
<name>A0A0E0MI62_ORYPU</name>
<proteinExistence type="predicted"/>
<feature type="compositionally biased region" description="Basic and acidic residues" evidence="1">
    <location>
        <begin position="343"/>
        <end position="356"/>
    </location>
</feature>
<keyword evidence="3" id="KW-1185">Reference proteome</keyword>
<dbReference type="HOGENOM" id="CLU_021499_0_0_1"/>
<feature type="compositionally biased region" description="Basic and acidic residues" evidence="1">
    <location>
        <begin position="376"/>
        <end position="390"/>
    </location>
</feature>
<feature type="compositionally biased region" description="Low complexity" evidence="1">
    <location>
        <begin position="105"/>
        <end position="123"/>
    </location>
</feature>
<feature type="region of interest" description="Disordered" evidence="1">
    <location>
        <begin position="92"/>
        <end position="143"/>
    </location>
</feature>
<reference evidence="2" key="1">
    <citation type="submission" date="2015-04" db="UniProtKB">
        <authorList>
            <consortium name="EnsemblPlants"/>
        </authorList>
    </citation>
    <scope>IDENTIFICATION</scope>
</reference>
<dbReference type="Gramene" id="OPUNC11G19250.1">
    <property type="protein sequence ID" value="OPUNC11G19250.1"/>
    <property type="gene ID" value="OPUNC11G19250"/>
</dbReference>
<feature type="compositionally biased region" description="Basic residues" evidence="1">
    <location>
        <begin position="366"/>
        <end position="375"/>
    </location>
</feature>
<protein>
    <submittedName>
        <fullName evidence="2">Uncharacterized protein</fullName>
    </submittedName>
</protein>
<reference evidence="2" key="2">
    <citation type="submission" date="2018-05" db="EMBL/GenBank/DDBJ databases">
        <title>OpunRS2 (Oryza punctata Reference Sequence Version 2).</title>
        <authorList>
            <person name="Zhang J."/>
            <person name="Kudrna D."/>
            <person name="Lee S."/>
            <person name="Talag J."/>
            <person name="Welchert J."/>
            <person name="Wing R.A."/>
        </authorList>
    </citation>
    <scope>NUCLEOTIDE SEQUENCE [LARGE SCALE GENOMIC DNA]</scope>
</reference>
<evidence type="ECO:0000313" key="2">
    <source>
        <dbReference type="EnsemblPlants" id="OPUNC11G19250.1"/>
    </source>
</evidence>
<accession>A0A0E0MI62</accession>
<dbReference type="EnsemblPlants" id="OPUNC11G19250.1">
    <property type="protein sequence ID" value="OPUNC11G19250.1"/>
    <property type="gene ID" value="OPUNC11G19250"/>
</dbReference>
<dbReference type="Proteomes" id="UP000026962">
    <property type="component" value="Chromosome 11"/>
</dbReference>
<evidence type="ECO:0000313" key="3">
    <source>
        <dbReference type="Proteomes" id="UP000026962"/>
    </source>
</evidence>
<sequence length="390" mass="43441">MEAEQKRQADNRYRRSMHLRMTPWIEAWSQALNDTDIAGKLVREAKTLWEKLRDGIAGTNQEVMAAVDSLRRKGKRIMRLASCRHSSDVYTTATSRRTFEKMPERPSTSSRPSTSARPSASARRSTDGRAAVRSTSVREAPTIPTIPEITQMSERLGGFGPTQEGTRIVRPVPQMPHARPHMIPQMTPDVPTSYWQGGFAPFAGTSQGIPTIPRVDAEFIGQGGVYSVGSTACTYIWHQTHGKDNPLITVGYMDLLQQGDWLFGQYPSHRNEIPYMQAPSTGSFRPELMAGFRPYTSSYGDMSSFGGGSSSVPNELRASQTDDALQMTQPTQPDDGDLQGNIHDPHRSNRERHEPNRLSLSGPRHAAGRRKKTTSKRADTSRTMTDHDDE</sequence>
<organism evidence="2">
    <name type="scientific">Oryza punctata</name>
    <name type="common">Red rice</name>
    <dbReference type="NCBI Taxonomy" id="4537"/>
    <lineage>
        <taxon>Eukaryota</taxon>
        <taxon>Viridiplantae</taxon>
        <taxon>Streptophyta</taxon>
        <taxon>Embryophyta</taxon>
        <taxon>Tracheophyta</taxon>
        <taxon>Spermatophyta</taxon>
        <taxon>Magnoliopsida</taxon>
        <taxon>Liliopsida</taxon>
        <taxon>Poales</taxon>
        <taxon>Poaceae</taxon>
        <taxon>BOP clade</taxon>
        <taxon>Oryzoideae</taxon>
        <taxon>Oryzeae</taxon>
        <taxon>Oryzinae</taxon>
        <taxon>Oryza</taxon>
    </lineage>
</organism>